<sequence>MAGRIVSVKFGDSTGSFTIFATCWVAELKFVCVATPLCMTQDMSLQDFFGVFAAFPQQQVWDEKRLIELSSLPEQCEIFTRKPKEASKMAAIKLS</sequence>
<proteinExistence type="predicted"/>
<evidence type="ECO:0000313" key="1">
    <source>
        <dbReference type="EMBL" id="RNI31801.1"/>
    </source>
</evidence>
<accession>A0A3M9N1X7</accession>
<evidence type="ECO:0000313" key="2">
    <source>
        <dbReference type="Proteomes" id="UP000271010"/>
    </source>
</evidence>
<dbReference type="AlphaFoldDB" id="A0A3M9N1X7"/>
<name>A0A3M9N1X7_9BACT</name>
<gene>
    <name evidence="1" type="ORF">EFA69_06260</name>
</gene>
<comment type="caution">
    <text evidence="1">The sequence shown here is derived from an EMBL/GenBank/DDBJ whole genome shotgun (WGS) entry which is preliminary data.</text>
</comment>
<reference evidence="1 2" key="1">
    <citation type="submission" date="2018-11" db="EMBL/GenBank/DDBJ databases">
        <title>Rufibacter latericius sp. nov., isolated from water in Baiyang Lake.</title>
        <authorList>
            <person name="Yang Y."/>
        </authorList>
    </citation>
    <scope>NUCLEOTIDE SEQUENCE [LARGE SCALE GENOMIC DNA]</scope>
    <source>
        <strain evidence="1 2">MCC P1</strain>
    </source>
</reference>
<organism evidence="1 2">
    <name type="scientific">Rufibacter immobilis</name>
    <dbReference type="NCBI Taxonomy" id="1348778"/>
    <lineage>
        <taxon>Bacteria</taxon>
        <taxon>Pseudomonadati</taxon>
        <taxon>Bacteroidota</taxon>
        <taxon>Cytophagia</taxon>
        <taxon>Cytophagales</taxon>
        <taxon>Hymenobacteraceae</taxon>
        <taxon>Rufibacter</taxon>
    </lineage>
</organism>
<dbReference type="EMBL" id="RJJE01000004">
    <property type="protein sequence ID" value="RNI31801.1"/>
    <property type="molecule type" value="Genomic_DNA"/>
</dbReference>
<protein>
    <submittedName>
        <fullName evidence="1">Uncharacterized protein</fullName>
    </submittedName>
</protein>
<keyword evidence="2" id="KW-1185">Reference proteome</keyword>
<dbReference type="Proteomes" id="UP000271010">
    <property type="component" value="Unassembled WGS sequence"/>
</dbReference>